<dbReference type="OrthoDB" id="18648at2759"/>
<dbReference type="GO" id="GO:0051321">
    <property type="term" value="P:meiotic cell cycle"/>
    <property type="evidence" value="ECO:0007669"/>
    <property type="project" value="UniProtKB-UniRule"/>
</dbReference>
<comment type="similarity">
    <text evidence="1">Belongs to the NPR3 family.</text>
</comment>
<comment type="subcellular location">
    <subcellularLocation>
        <location evidence="1">Vacuole membrane</location>
        <topology evidence="1">Peripheral membrane protein</topology>
    </subcellularLocation>
</comment>
<organism evidence="3 4">
    <name type="scientific">Racocetra fulgida</name>
    <dbReference type="NCBI Taxonomy" id="60492"/>
    <lineage>
        <taxon>Eukaryota</taxon>
        <taxon>Fungi</taxon>
        <taxon>Fungi incertae sedis</taxon>
        <taxon>Mucoromycota</taxon>
        <taxon>Glomeromycotina</taxon>
        <taxon>Glomeromycetes</taxon>
        <taxon>Diversisporales</taxon>
        <taxon>Gigasporaceae</taxon>
        <taxon>Racocetra</taxon>
    </lineage>
</organism>
<reference evidence="3" key="1">
    <citation type="submission" date="2021-06" db="EMBL/GenBank/DDBJ databases">
        <authorList>
            <person name="Kallberg Y."/>
            <person name="Tangrot J."/>
            <person name="Rosling A."/>
        </authorList>
    </citation>
    <scope>NUCLEOTIDE SEQUENCE</scope>
    <source>
        <strain evidence="3">IN212</strain>
    </source>
</reference>
<dbReference type="Proteomes" id="UP000789396">
    <property type="component" value="Unassembled WGS sequence"/>
</dbReference>
<dbReference type="InterPro" id="IPR005365">
    <property type="entry name" value="Npr3"/>
</dbReference>
<gene>
    <name evidence="3" type="ORF">RFULGI_LOCUS19154</name>
</gene>
<keyword evidence="1" id="KW-0469">Meiosis</keyword>
<dbReference type="GO" id="GO:0005774">
    <property type="term" value="C:vacuolar membrane"/>
    <property type="evidence" value="ECO:0007669"/>
    <property type="project" value="UniProtKB-SubCell"/>
</dbReference>
<evidence type="ECO:0000256" key="2">
    <source>
        <dbReference type="SAM" id="MobiDB-lite"/>
    </source>
</evidence>
<name>A0A9N9KAA0_9GLOM</name>
<dbReference type="EMBL" id="CAJVPZ010090596">
    <property type="protein sequence ID" value="CAG8814964.1"/>
    <property type="molecule type" value="Genomic_DNA"/>
</dbReference>
<dbReference type="Pfam" id="PF03666">
    <property type="entry name" value="NPR3"/>
    <property type="match status" value="1"/>
</dbReference>
<evidence type="ECO:0000313" key="4">
    <source>
        <dbReference type="Proteomes" id="UP000789396"/>
    </source>
</evidence>
<comment type="caution">
    <text evidence="3">The sequence shown here is derived from an EMBL/GenBank/DDBJ whole genome shotgun (WGS) entry which is preliminary data.</text>
</comment>
<comment type="function">
    <text evidence="1">Mediates inactivation of the TORC1 complex in response to amino acid starvation. Required for meiotic nuclear division.</text>
</comment>
<dbReference type="GO" id="GO:0032007">
    <property type="term" value="P:negative regulation of TOR signaling"/>
    <property type="evidence" value="ECO:0007669"/>
    <property type="project" value="InterPro"/>
</dbReference>
<feature type="non-terminal residue" evidence="3">
    <location>
        <position position="1"/>
    </location>
</feature>
<keyword evidence="4" id="KW-1185">Reference proteome</keyword>
<proteinExistence type="inferred from homology"/>
<sequence>RRNDDIEEEFRDLLEDDAITWPYGTADDADKRSFKSFRSRLEDDNDEFEVIFDNNSGNNDIEHNAIHKLFGLETSVLATALCPNPKGSSKFQLSIDDLTFVGQPVFMNRADENKQSEVPLSKDKEATKRTGD</sequence>
<evidence type="ECO:0000313" key="3">
    <source>
        <dbReference type="EMBL" id="CAG8814964.1"/>
    </source>
</evidence>
<feature type="non-terminal residue" evidence="3">
    <location>
        <position position="132"/>
    </location>
</feature>
<accession>A0A9N9KAA0</accession>
<feature type="region of interest" description="Disordered" evidence="2">
    <location>
        <begin position="109"/>
        <end position="132"/>
    </location>
</feature>
<dbReference type="AlphaFoldDB" id="A0A9N9KAA0"/>
<protein>
    <recommendedName>
        <fullName evidence="1">Nitrogen permease regulator 3</fullName>
    </recommendedName>
    <alternativeName>
        <fullName evidence="1">Required for meiotic nuclear division protein 11</fullName>
    </alternativeName>
</protein>
<keyword evidence="1" id="KW-0732">Signal</keyword>
<evidence type="ECO:0000256" key="1">
    <source>
        <dbReference type="RuleBase" id="RU368069"/>
    </source>
</evidence>